<accession>A0AAE3W6I5</accession>
<dbReference type="Pfam" id="PF03795">
    <property type="entry name" value="YCII"/>
    <property type="match status" value="1"/>
</dbReference>
<protein>
    <recommendedName>
        <fullName evidence="2">YCII-related domain-containing protein</fullName>
    </recommendedName>
</protein>
<feature type="domain" description="YCII-related" evidence="2">
    <location>
        <begin position="1"/>
        <end position="103"/>
    </location>
</feature>
<name>A0AAE3W6I5_9ACTN</name>
<dbReference type="InterPro" id="IPR005545">
    <property type="entry name" value="YCII"/>
</dbReference>
<reference evidence="3 4" key="1">
    <citation type="submission" date="2023-07" db="EMBL/GenBank/DDBJ databases">
        <title>Sequencing the genomes of 1000 actinobacteria strains.</title>
        <authorList>
            <person name="Klenk H.-P."/>
        </authorList>
    </citation>
    <scope>NUCLEOTIDE SEQUENCE [LARGE SCALE GENOMIC DNA]</scope>
    <source>
        <strain evidence="3 4">DSM 44709</strain>
    </source>
</reference>
<dbReference type="AlphaFoldDB" id="A0AAE3W6I5"/>
<comment type="similarity">
    <text evidence="1">Belongs to the YciI family.</text>
</comment>
<organism evidence="3 4">
    <name type="scientific">Catenuloplanes indicus</name>
    <dbReference type="NCBI Taxonomy" id="137267"/>
    <lineage>
        <taxon>Bacteria</taxon>
        <taxon>Bacillati</taxon>
        <taxon>Actinomycetota</taxon>
        <taxon>Actinomycetes</taxon>
        <taxon>Micromonosporales</taxon>
        <taxon>Micromonosporaceae</taxon>
        <taxon>Catenuloplanes</taxon>
    </lineage>
</organism>
<dbReference type="Gene3D" id="3.30.70.1060">
    <property type="entry name" value="Dimeric alpha+beta barrel"/>
    <property type="match status" value="1"/>
</dbReference>
<comment type="caution">
    <text evidence="3">The sequence shown here is derived from an EMBL/GenBank/DDBJ whole genome shotgun (WGS) entry which is preliminary data.</text>
</comment>
<sequence length="134" mass="14736">MKYMLMMQFSQASADFPQISTWKPEEIERHIAFMGEVNATLTASGEWVSGEGLADPAELKIVRSDANGTPVVTEGPFPETKEFLAGYWIVDVETPARALELAAYVSSAPGPEGRPLHMPIEVRQIMEAPTPDAW</sequence>
<dbReference type="InterPro" id="IPR011008">
    <property type="entry name" value="Dimeric_a/b-barrel"/>
</dbReference>
<evidence type="ECO:0000259" key="2">
    <source>
        <dbReference type="Pfam" id="PF03795"/>
    </source>
</evidence>
<dbReference type="PANTHER" id="PTHR35174:SF3">
    <property type="entry name" value="BLL7171 PROTEIN"/>
    <property type="match status" value="1"/>
</dbReference>
<proteinExistence type="inferred from homology"/>
<evidence type="ECO:0000313" key="3">
    <source>
        <dbReference type="EMBL" id="MDQ0369539.1"/>
    </source>
</evidence>
<gene>
    <name evidence="3" type="ORF">J2S42_006208</name>
</gene>
<evidence type="ECO:0000313" key="4">
    <source>
        <dbReference type="Proteomes" id="UP001240236"/>
    </source>
</evidence>
<dbReference type="Proteomes" id="UP001240236">
    <property type="component" value="Unassembled WGS sequence"/>
</dbReference>
<dbReference type="PANTHER" id="PTHR35174">
    <property type="entry name" value="BLL7171 PROTEIN-RELATED"/>
    <property type="match status" value="1"/>
</dbReference>
<evidence type="ECO:0000256" key="1">
    <source>
        <dbReference type="ARBA" id="ARBA00007689"/>
    </source>
</evidence>
<keyword evidence="4" id="KW-1185">Reference proteome</keyword>
<dbReference type="SUPFAM" id="SSF54909">
    <property type="entry name" value="Dimeric alpha+beta barrel"/>
    <property type="match status" value="1"/>
</dbReference>
<dbReference type="EMBL" id="JAUSUZ010000001">
    <property type="protein sequence ID" value="MDQ0369539.1"/>
    <property type="molecule type" value="Genomic_DNA"/>
</dbReference>